<dbReference type="EMBL" id="SJPY01000003">
    <property type="protein sequence ID" value="TWU43496.1"/>
    <property type="molecule type" value="Genomic_DNA"/>
</dbReference>
<organism evidence="3 4">
    <name type="scientific">Novipirellula aureliae</name>
    <dbReference type="NCBI Taxonomy" id="2527966"/>
    <lineage>
        <taxon>Bacteria</taxon>
        <taxon>Pseudomonadati</taxon>
        <taxon>Planctomycetota</taxon>
        <taxon>Planctomycetia</taxon>
        <taxon>Pirellulales</taxon>
        <taxon>Pirellulaceae</taxon>
        <taxon>Novipirellula</taxon>
    </lineage>
</organism>
<evidence type="ECO:0000313" key="4">
    <source>
        <dbReference type="Proteomes" id="UP000315471"/>
    </source>
</evidence>
<dbReference type="GO" id="GO:0008233">
    <property type="term" value="F:peptidase activity"/>
    <property type="evidence" value="ECO:0007669"/>
    <property type="project" value="UniProtKB-KW"/>
</dbReference>
<feature type="signal peptide" evidence="1">
    <location>
        <begin position="1"/>
        <end position="29"/>
    </location>
</feature>
<dbReference type="InterPro" id="IPR036034">
    <property type="entry name" value="PDZ_sf"/>
</dbReference>
<sequence length="288" mass="32818" precursor="true">MKKRKQTLRPMLVGSALLFTPLLVDRANADDTQPSNEIQSTVTETKATQAELGISVSPLPPVLTSHLPEVIGKGRGVLVSDVRHGSPAEKAGLRMNDVLIRYDDQDLYSPEQLVKRVRNDEPGKEIELEFVRAGKLNTVKVTLGEKPIVVPIENNWPGFTRRFDVPLPSRPDFLTEDEDLLGDGNEWTHFESISVVKDEDGTYRAKVTYKDENGASIDREYTGTRQEVRDAINHDKELPEDQRNQLLRTLDDRGAGTFPSFKFPSVPNWTPWRQPWNQEWFHWPNMTF</sequence>
<protein>
    <submittedName>
        <fullName evidence="3">Putative periplasmic serine endoprotease DegP-like</fullName>
        <ecNumber evidence="3">3.4.21.107</ecNumber>
    </submittedName>
</protein>
<comment type="caution">
    <text evidence="3">The sequence shown here is derived from an EMBL/GenBank/DDBJ whole genome shotgun (WGS) entry which is preliminary data.</text>
</comment>
<keyword evidence="3" id="KW-0378">Hydrolase</keyword>
<evidence type="ECO:0000256" key="1">
    <source>
        <dbReference type="SAM" id="SignalP"/>
    </source>
</evidence>
<gene>
    <name evidence="3" type="primary">degP1_3</name>
    <name evidence="3" type="ORF">Q31b_25370</name>
</gene>
<dbReference type="EC" id="3.4.21.107" evidence="3"/>
<dbReference type="InterPro" id="IPR001478">
    <property type="entry name" value="PDZ"/>
</dbReference>
<name>A0A5C6E7P9_9BACT</name>
<dbReference type="SUPFAM" id="SSF50156">
    <property type="entry name" value="PDZ domain-like"/>
    <property type="match status" value="1"/>
</dbReference>
<keyword evidence="3" id="KW-0645">Protease</keyword>
<dbReference type="OrthoDB" id="268466at2"/>
<dbReference type="SMART" id="SM00228">
    <property type="entry name" value="PDZ"/>
    <property type="match status" value="1"/>
</dbReference>
<evidence type="ECO:0000313" key="3">
    <source>
        <dbReference type="EMBL" id="TWU43496.1"/>
    </source>
</evidence>
<evidence type="ECO:0000259" key="2">
    <source>
        <dbReference type="PROSITE" id="PS50106"/>
    </source>
</evidence>
<feature type="domain" description="PDZ" evidence="2">
    <location>
        <begin position="41"/>
        <end position="119"/>
    </location>
</feature>
<dbReference type="Gene3D" id="2.30.42.10">
    <property type="match status" value="1"/>
</dbReference>
<reference evidence="3 4" key="1">
    <citation type="submission" date="2019-02" db="EMBL/GenBank/DDBJ databases">
        <title>Deep-cultivation of Planctomycetes and their phenomic and genomic characterization uncovers novel biology.</title>
        <authorList>
            <person name="Wiegand S."/>
            <person name="Jogler M."/>
            <person name="Boedeker C."/>
            <person name="Pinto D."/>
            <person name="Vollmers J."/>
            <person name="Rivas-Marin E."/>
            <person name="Kohn T."/>
            <person name="Peeters S.H."/>
            <person name="Heuer A."/>
            <person name="Rast P."/>
            <person name="Oberbeckmann S."/>
            <person name="Bunk B."/>
            <person name="Jeske O."/>
            <person name="Meyerdierks A."/>
            <person name="Storesund J.E."/>
            <person name="Kallscheuer N."/>
            <person name="Luecker S."/>
            <person name="Lage O.M."/>
            <person name="Pohl T."/>
            <person name="Merkel B.J."/>
            <person name="Hornburger P."/>
            <person name="Mueller R.-W."/>
            <person name="Bruemmer F."/>
            <person name="Labrenz M."/>
            <person name="Spormann A.M."/>
            <person name="Op Den Camp H."/>
            <person name="Overmann J."/>
            <person name="Amann R."/>
            <person name="Jetten M.S.M."/>
            <person name="Mascher T."/>
            <person name="Medema M.H."/>
            <person name="Devos D.P."/>
            <person name="Kaster A.-K."/>
            <person name="Ovreas L."/>
            <person name="Rohde M."/>
            <person name="Galperin M.Y."/>
            <person name="Jogler C."/>
        </authorList>
    </citation>
    <scope>NUCLEOTIDE SEQUENCE [LARGE SCALE GENOMIC DNA]</scope>
    <source>
        <strain evidence="3 4">Q31b</strain>
    </source>
</reference>
<dbReference type="PROSITE" id="PS50106">
    <property type="entry name" value="PDZ"/>
    <property type="match status" value="1"/>
</dbReference>
<dbReference type="Pfam" id="PF13180">
    <property type="entry name" value="PDZ_2"/>
    <property type="match status" value="1"/>
</dbReference>
<proteinExistence type="predicted"/>
<dbReference type="GO" id="GO:0006508">
    <property type="term" value="P:proteolysis"/>
    <property type="evidence" value="ECO:0007669"/>
    <property type="project" value="UniProtKB-KW"/>
</dbReference>
<dbReference type="AlphaFoldDB" id="A0A5C6E7P9"/>
<dbReference type="Proteomes" id="UP000315471">
    <property type="component" value="Unassembled WGS sequence"/>
</dbReference>
<feature type="chain" id="PRO_5022680389" evidence="1">
    <location>
        <begin position="30"/>
        <end position="288"/>
    </location>
</feature>
<keyword evidence="4" id="KW-1185">Reference proteome</keyword>
<dbReference type="RefSeq" id="WP_146599912.1">
    <property type="nucleotide sequence ID" value="NZ_SJPY01000003.1"/>
</dbReference>
<accession>A0A5C6E7P9</accession>
<keyword evidence="1" id="KW-0732">Signal</keyword>